<gene>
    <name evidence="2" type="ORF">MBFIL_03850</name>
</gene>
<dbReference type="OrthoDB" id="41298at2157"/>
<dbReference type="GO" id="GO:0004521">
    <property type="term" value="F:RNA endonuclease activity"/>
    <property type="evidence" value="ECO:0007669"/>
    <property type="project" value="InterPro"/>
</dbReference>
<keyword evidence="3" id="KW-1185">Reference proteome</keyword>
<dbReference type="Gene3D" id="3.40.50.1010">
    <property type="entry name" value="5'-nuclease"/>
    <property type="match status" value="1"/>
</dbReference>
<dbReference type="SUPFAM" id="SSF88723">
    <property type="entry name" value="PIN domain-like"/>
    <property type="match status" value="1"/>
</dbReference>
<dbReference type="AlphaFoldDB" id="A0A166EV86"/>
<feature type="domain" description="PIN" evidence="1">
    <location>
        <begin position="2"/>
        <end position="123"/>
    </location>
</feature>
<organism evidence="2 3">
    <name type="scientific">Methanobrevibacter filiformis</name>
    <dbReference type="NCBI Taxonomy" id="55758"/>
    <lineage>
        <taxon>Archaea</taxon>
        <taxon>Methanobacteriati</taxon>
        <taxon>Methanobacteriota</taxon>
        <taxon>Methanomada group</taxon>
        <taxon>Methanobacteria</taxon>
        <taxon>Methanobacteriales</taxon>
        <taxon>Methanobacteriaceae</taxon>
        <taxon>Methanobrevibacter</taxon>
    </lineage>
</organism>
<proteinExistence type="predicted"/>
<dbReference type="RefSeq" id="WP_066970974.1">
    <property type="nucleotide sequence ID" value="NZ_LWMT01000048.1"/>
</dbReference>
<dbReference type="GO" id="GO:0016075">
    <property type="term" value="P:rRNA catabolic process"/>
    <property type="evidence" value="ECO:0007669"/>
    <property type="project" value="TreeGrafter"/>
</dbReference>
<dbReference type="EMBL" id="LWMT01000048">
    <property type="protein sequence ID" value="KZX17051.1"/>
    <property type="molecule type" value="Genomic_DNA"/>
</dbReference>
<evidence type="ECO:0000313" key="3">
    <source>
        <dbReference type="Proteomes" id="UP000077066"/>
    </source>
</evidence>
<dbReference type="PANTHER" id="PTHR42188">
    <property type="entry name" value="23S RRNA-SPECIFIC ENDONUCLEASE VAPC20"/>
    <property type="match status" value="1"/>
</dbReference>
<accession>A0A166EV86</accession>
<comment type="caution">
    <text evidence="2">The sequence shown here is derived from an EMBL/GenBank/DDBJ whole genome shotgun (WGS) entry which is preliminary data.</text>
</comment>
<dbReference type="Proteomes" id="UP000077066">
    <property type="component" value="Unassembled WGS sequence"/>
</dbReference>
<dbReference type="PATRIC" id="fig|55758.3.peg.427"/>
<evidence type="ECO:0000313" key="2">
    <source>
        <dbReference type="EMBL" id="KZX17051.1"/>
    </source>
</evidence>
<dbReference type="InterPro" id="IPR029060">
    <property type="entry name" value="PIN-like_dom_sf"/>
</dbReference>
<dbReference type="PANTHER" id="PTHR42188:SF1">
    <property type="entry name" value="23S RRNA-SPECIFIC ENDONUCLEASE VAPC20"/>
    <property type="match status" value="1"/>
</dbReference>
<name>A0A166EV86_9EURY</name>
<dbReference type="STRING" id="55758.MBFIL_03850"/>
<evidence type="ECO:0000259" key="1">
    <source>
        <dbReference type="Pfam" id="PF01850"/>
    </source>
</evidence>
<sequence>MIFLDSSFLTAYFNESDQWHKKSLAVAKLIMYRKKVISNLIISETVTNIGSLLKGKAGNIVYNHLIKNYHVFYDNKKRSTGAMKIYLKYDGVLSLADSLSVQIMKEQNITEIASFDSDFDKVNGILRLH</sequence>
<reference evidence="2 3" key="1">
    <citation type="submission" date="2016-04" db="EMBL/GenBank/DDBJ databases">
        <title>Genome sequence of Methanobrevibacter filiformis DSM 11501.</title>
        <authorList>
            <person name="Poehlein A."/>
            <person name="Seedorf H."/>
            <person name="Daniel R."/>
        </authorList>
    </citation>
    <scope>NUCLEOTIDE SEQUENCE [LARGE SCALE GENOMIC DNA]</scope>
    <source>
        <strain evidence="2 3">DSM 11501</strain>
    </source>
</reference>
<dbReference type="InterPro" id="IPR039018">
    <property type="entry name" value="VapC20-like"/>
</dbReference>
<dbReference type="Pfam" id="PF01850">
    <property type="entry name" value="PIN"/>
    <property type="match status" value="1"/>
</dbReference>
<protein>
    <submittedName>
        <fullName evidence="2">PIN domain protein</fullName>
    </submittedName>
</protein>
<dbReference type="InterPro" id="IPR002716">
    <property type="entry name" value="PIN_dom"/>
</dbReference>